<dbReference type="PANTHER" id="PTHR48413">
    <property type="match status" value="1"/>
</dbReference>
<dbReference type="Gene3D" id="3.20.20.70">
    <property type="entry name" value="Aldolase class I"/>
    <property type="match status" value="1"/>
</dbReference>
<dbReference type="SUPFAM" id="SSF102110">
    <property type="entry name" value="(2r)-phospho-3-sulfolactate synthase ComA"/>
    <property type="match status" value="1"/>
</dbReference>
<feature type="region of interest" description="Disordered" evidence="2">
    <location>
        <begin position="225"/>
        <end position="244"/>
    </location>
</feature>
<evidence type="ECO:0000256" key="1">
    <source>
        <dbReference type="ARBA" id="ARBA00010424"/>
    </source>
</evidence>
<gene>
    <name evidence="3" type="ORF">CCHLO57077_00019004</name>
</gene>
<name>A0AA35LNL0_9HYPO</name>
<keyword evidence="4" id="KW-1185">Reference proteome</keyword>
<dbReference type="InterPro" id="IPR036112">
    <property type="entry name" value="ComA_synth_sf"/>
</dbReference>
<evidence type="ECO:0000313" key="3">
    <source>
        <dbReference type="EMBL" id="CAI6013790.1"/>
    </source>
</evidence>
<accession>A0AA35LNL0</accession>
<dbReference type="Proteomes" id="UP001160390">
    <property type="component" value="Unassembled WGS sequence"/>
</dbReference>
<dbReference type="InterPro" id="IPR003830">
    <property type="entry name" value="ComA_synth"/>
</dbReference>
<dbReference type="Pfam" id="PF02679">
    <property type="entry name" value="ComA"/>
    <property type="match status" value="1"/>
</dbReference>
<organism evidence="3 4">
    <name type="scientific">Clonostachys chloroleuca</name>
    <dbReference type="NCBI Taxonomy" id="1926264"/>
    <lineage>
        <taxon>Eukaryota</taxon>
        <taxon>Fungi</taxon>
        <taxon>Dikarya</taxon>
        <taxon>Ascomycota</taxon>
        <taxon>Pezizomycotina</taxon>
        <taxon>Sordariomycetes</taxon>
        <taxon>Hypocreomycetidae</taxon>
        <taxon>Hypocreales</taxon>
        <taxon>Bionectriaceae</taxon>
        <taxon>Clonostachys</taxon>
    </lineage>
</organism>
<dbReference type="PANTHER" id="PTHR48413:SF1">
    <property type="entry name" value="PROTEIN HEAT-STRESS-ASSOCIATED 32"/>
    <property type="match status" value="1"/>
</dbReference>
<evidence type="ECO:0000313" key="4">
    <source>
        <dbReference type="Proteomes" id="UP001160390"/>
    </source>
</evidence>
<dbReference type="EMBL" id="CABFNP030000406">
    <property type="protein sequence ID" value="CAI6013790.1"/>
    <property type="molecule type" value="Genomic_DNA"/>
</dbReference>
<proteinExistence type="inferred from homology"/>
<sequence>MAPSDEHPIPSRPANQTEAAHAKTRASCLCLDCWIEHVFLQSDSQAAVDRYLQKCSSLNFDVIEISTGFLSIPSDDWMRLVDRVLAAGLAPKPECGIQFGAGGDTNASDLSYMGTSDPAKIVEMGKRFIAAGVPRIMMESEGITENVTNWRTDVIQHVLRDLSAENVMFEAADPKVFDWYVREFGSDITVFVDHSQIVQLSCLREGIWGMADTFGKITTFRLAAPDNGPETPARTGQQAGNSHRDRASYLIPATRARVLAERGLLRQRGSGANNVPESGKLTGSDQVKPFVDELIVRNLPGTAGRKVGKKWVAIVRIDLEEICYCQRPVP</sequence>
<dbReference type="AlphaFoldDB" id="A0AA35LNL0"/>
<evidence type="ECO:0000256" key="2">
    <source>
        <dbReference type="SAM" id="MobiDB-lite"/>
    </source>
</evidence>
<dbReference type="InterPro" id="IPR013785">
    <property type="entry name" value="Aldolase_TIM"/>
</dbReference>
<comment type="similarity">
    <text evidence="1">Belongs to the phosphosulfolactate synthase family.</text>
</comment>
<reference evidence="3" key="1">
    <citation type="submission" date="2023-01" db="EMBL/GenBank/DDBJ databases">
        <authorList>
            <person name="Piombo E."/>
        </authorList>
    </citation>
    <scope>NUCLEOTIDE SEQUENCE</scope>
</reference>
<comment type="caution">
    <text evidence="3">The sequence shown here is derived from an EMBL/GenBank/DDBJ whole genome shotgun (WGS) entry which is preliminary data.</text>
</comment>
<protein>
    <submittedName>
        <fullName evidence="3">Uncharacterized protein</fullName>
    </submittedName>
</protein>